<dbReference type="GO" id="GO:0016887">
    <property type="term" value="F:ATP hydrolysis activity"/>
    <property type="evidence" value="ECO:0007669"/>
    <property type="project" value="InterPro"/>
</dbReference>
<evidence type="ECO:0000313" key="9">
    <source>
        <dbReference type="EMBL" id="GAQ86546.1"/>
    </source>
</evidence>
<evidence type="ECO:0000256" key="7">
    <source>
        <dbReference type="ARBA" id="ARBA00029602"/>
    </source>
</evidence>
<dbReference type="OrthoDB" id="1748577at2759"/>
<name>A0A1Y1ICV6_KLENI</name>
<keyword evidence="5 8" id="KW-0067">ATP-binding</keyword>
<dbReference type="InterPro" id="IPR027413">
    <property type="entry name" value="GROEL-like_equatorial_sf"/>
</dbReference>
<dbReference type="EMBL" id="DF237245">
    <property type="protein sequence ID" value="GAQ86546.1"/>
    <property type="molecule type" value="Genomic_DNA"/>
</dbReference>
<evidence type="ECO:0000256" key="8">
    <source>
        <dbReference type="RuleBase" id="RU004187"/>
    </source>
</evidence>
<accession>A0A1Y1ICV6</accession>
<gene>
    <name evidence="9" type="ORF">KFL_002960010</name>
</gene>
<dbReference type="Gene3D" id="1.10.560.10">
    <property type="entry name" value="GroEL-like equatorial domain"/>
    <property type="match status" value="1"/>
</dbReference>
<evidence type="ECO:0000313" key="10">
    <source>
        <dbReference type="Proteomes" id="UP000054558"/>
    </source>
</evidence>
<dbReference type="Gene3D" id="3.30.260.10">
    <property type="entry name" value="TCP-1-like chaperonin intermediate domain"/>
    <property type="match status" value="1"/>
</dbReference>
<comment type="similarity">
    <text evidence="2 8">Belongs to the TCP-1 chaperonin family.</text>
</comment>
<evidence type="ECO:0000256" key="1">
    <source>
        <dbReference type="ARBA" id="ARBA00004496"/>
    </source>
</evidence>
<dbReference type="Gene3D" id="3.50.7.10">
    <property type="entry name" value="GroEL"/>
    <property type="match status" value="1"/>
</dbReference>
<proteinExistence type="inferred from homology"/>
<comment type="subcellular location">
    <subcellularLocation>
        <location evidence="1">Cytoplasm</location>
    </subcellularLocation>
</comment>
<keyword evidence="3" id="KW-0963">Cytoplasm</keyword>
<keyword evidence="6 8" id="KW-0143">Chaperone</keyword>
<dbReference type="InterPro" id="IPR002194">
    <property type="entry name" value="Chaperonin_TCP-1_CS"/>
</dbReference>
<organism evidence="9 10">
    <name type="scientific">Klebsormidium nitens</name>
    <name type="common">Green alga</name>
    <name type="synonym">Ulothrix nitens</name>
    <dbReference type="NCBI Taxonomy" id="105231"/>
    <lineage>
        <taxon>Eukaryota</taxon>
        <taxon>Viridiplantae</taxon>
        <taxon>Streptophyta</taxon>
        <taxon>Klebsormidiophyceae</taxon>
        <taxon>Klebsormidiales</taxon>
        <taxon>Klebsormidiaceae</taxon>
        <taxon>Klebsormidium</taxon>
    </lineage>
</organism>
<dbReference type="Proteomes" id="UP000054558">
    <property type="component" value="Unassembled WGS sequence"/>
</dbReference>
<reference evidence="9 10" key="1">
    <citation type="journal article" date="2014" name="Nat. Commun.">
        <title>Klebsormidium flaccidum genome reveals primary factors for plant terrestrial adaptation.</title>
        <authorList>
            <person name="Hori K."/>
            <person name="Maruyama F."/>
            <person name="Fujisawa T."/>
            <person name="Togashi T."/>
            <person name="Yamamoto N."/>
            <person name="Seo M."/>
            <person name="Sato S."/>
            <person name="Yamada T."/>
            <person name="Mori H."/>
            <person name="Tajima N."/>
            <person name="Moriyama T."/>
            <person name="Ikeuchi M."/>
            <person name="Watanabe M."/>
            <person name="Wada H."/>
            <person name="Kobayashi K."/>
            <person name="Saito M."/>
            <person name="Masuda T."/>
            <person name="Sasaki-Sekimoto Y."/>
            <person name="Mashiguchi K."/>
            <person name="Awai K."/>
            <person name="Shimojima M."/>
            <person name="Masuda S."/>
            <person name="Iwai M."/>
            <person name="Nobusawa T."/>
            <person name="Narise T."/>
            <person name="Kondo S."/>
            <person name="Saito H."/>
            <person name="Sato R."/>
            <person name="Murakawa M."/>
            <person name="Ihara Y."/>
            <person name="Oshima-Yamada Y."/>
            <person name="Ohtaka K."/>
            <person name="Satoh M."/>
            <person name="Sonobe K."/>
            <person name="Ishii M."/>
            <person name="Ohtani R."/>
            <person name="Kanamori-Sato M."/>
            <person name="Honoki R."/>
            <person name="Miyazaki D."/>
            <person name="Mochizuki H."/>
            <person name="Umetsu J."/>
            <person name="Higashi K."/>
            <person name="Shibata D."/>
            <person name="Kamiya Y."/>
            <person name="Sato N."/>
            <person name="Nakamura Y."/>
            <person name="Tabata S."/>
            <person name="Ida S."/>
            <person name="Kurokawa K."/>
            <person name="Ohta H."/>
        </authorList>
    </citation>
    <scope>NUCLEOTIDE SEQUENCE [LARGE SCALE GENOMIC DNA]</scope>
    <source>
        <strain evidence="9 10">NIES-2285</strain>
    </source>
</reference>
<dbReference type="GO" id="GO:0140662">
    <property type="term" value="F:ATP-dependent protein folding chaperone"/>
    <property type="evidence" value="ECO:0007669"/>
    <property type="project" value="InterPro"/>
</dbReference>
<dbReference type="PRINTS" id="PR00304">
    <property type="entry name" value="TCOMPLEXTCP1"/>
</dbReference>
<evidence type="ECO:0000256" key="5">
    <source>
        <dbReference type="ARBA" id="ARBA00022840"/>
    </source>
</evidence>
<dbReference type="GO" id="GO:0051082">
    <property type="term" value="F:unfolded protein binding"/>
    <property type="evidence" value="ECO:0000318"/>
    <property type="project" value="GO_Central"/>
</dbReference>
<dbReference type="STRING" id="105231.A0A1Y1ICV6"/>
<protein>
    <recommendedName>
        <fullName evidence="7">CCT-theta</fullName>
    </recommendedName>
</protein>
<dbReference type="OMA" id="WGLKYAV"/>
<dbReference type="AlphaFoldDB" id="A0A1Y1ICV6"/>
<dbReference type="Pfam" id="PF00118">
    <property type="entry name" value="Cpn60_TCP1"/>
    <property type="match status" value="1"/>
</dbReference>
<sequence>MAFGGYGVQGMLKDGHKLLSGLDEAVLKNIEACKQLSKITRSSLGPNGMNKMVINHLDKLFVTSDAATIVNELEVAHPAAKLLVLAGKAQQEEIGDGTNLVVTLAGELLQGAEDLIRSGLHPSEILAGYNKACQKVLEYLEALVEPGSDKIDVRNKDDVAKRMTAAVASKQYGQEDILCPLIAEACIQVAPKNPANFNVDNVRVAKIVGGSIYDSNVVQGMVIKRDAEGTIKRAEKAKIAVFGGGLDTSATETKGTVLIESAAQLEGYTKSEEDKMEALIKAIADSGAKVVVSGQAVGEVAMHFCERYKLMVLKILSKFELRRFCRATNSTSLVQVGKPEADELGYADIVEAQEIGGQRVTIVRNETGGNHIATVVVRASTDNIADDIERAIEDGVNAYKAMGKDPRLVAGAGATEIELAKRLREYGRKETGLDQYAIHKFADSLEVVPRTLSENAGLNATDIISGLYAAHARGEHKAGINVDEGTIQDLTTKSVWDLYATKYWAIRLAADAVVTVLRVDQIIMAKQAGGPKKPEAGGMDED</sequence>
<dbReference type="GO" id="GO:0005832">
    <property type="term" value="C:chaperonin-containing T-complex"/>
    <property type="evidence" value="ECO:0000318"/>
    <property type="project" value="GO_Central"/>
</dbReference>
<dbReference type="GO" id="GO:0006457">
    <property type="term" value="P:protein folding"/>
    <property type="evidence" value="ECO:0000318"/>
    <property type="project" value="GO_Central"/>
</dbReference>
<evidence type="ECO:0000256" key="4">
    <source>
        <dbReference type="ARBA" id="ARBA00022741"/>
    </source>
</evidence>
<dbReference type="FunFam" id="3.50.7.10:FF:000008">
    <property type="entry name" value="T-complex protein 1 subunit theta"/>
    <property type="match status" value="1"/>
</dbReference>
<evidence type="ECO:0000256" key="6">
    <source>
        <dbReference type="ARBA" id="ARBA00023186"/>
    </source>
</evidence>
<dbReference type="InterPro" id="IPR017998">
    <property type="entry name" value="Chaperone_TCP-1"/>
</dbReference>
<dbReference type="NCBIfam" id="TIGR02346">
    <property type="entry name" value="chap_CCT_theta"/>
    <property type="match status" value="1"/>
</dbReference>
<dbReference type="PANTHER" id="PTHR11353">
    <property type="entry name" value="CHAPERONIN"/>
    <property type="match status" value="1"/>
</dbReference>
<dbReference type="SUPFAM" id="SSF54849">
    <property type="entry name" value="GroEL-intermediate domain like"/>
    <property type="match status" value="1"/>
</dbReference>
<dbReference type="InterPro" id="IPR027409">
    <property type="entry name" value="GroEL-like_apical_dom_sf"/>
</dbReference>
<dbReference type="CDD" id="cd03341">
    <property type="entry name" value="TCP1_theta"/>
    <property type="match status" value="1"/>
</dbReference>
<evidence type="ECO:0000256" key="3">
    <source>
        <dbReference type="ARBA" id="ARBA00022490"/>
    </source>
</evidence>
<dbReference type="InterPro" id="IPR027410">
    <property type="entry name" value="TCP-1-like_intermed_sf"/>
</dbReference>
<keyword evidence="10" id="KW-1185">Reference proteome</keyword>
<evidence type="ECO:0000256" key="2">
    <source>
        <dbReference type="ARBA" id="ARBA00008020"/>
    </source>
</evidence>
<dbReference type="PROSITE" id="PS00750">
    <property type="entry name" value="TCP1_1"/>
    <property type="match status" value="1"/>
</dbReference>
<dbReference type="InterPro" id="IPR002423">
    <property type="entry name" value="Cpn60/GroEL/TCP-1"/>
</dbReference>
<dbReference type="GO" id="GO:0005524">
    <property type="term" value="F:ATP binding"/>
    <property type="evidence" value="ECO:0007669"/>
    <property type="project" value="UniProtKB-KW"/>
</dbReference>
<dbReference type="SUPFAM" id="SSF48592">
    <property type="entry name" value="GroEL equatorial domain-like"/>
    <property type="match status" value="1"/>
</dbReference>
<keyword evidence="4 8" id="KW-0547">Nucleotide-binding</keyword>
<dbReference type="InterPro" id="IPR012721">
    <property type="entry name" value="Chap_CCT_theta"/>
</dbReference>
<dbReference type="SUPFAM" id="SSF52029">
    <property type="entry name" value="GroEL apical domain-like"/>
    <property type="match status" value="1"/>
</dbReference>